<accession>A0A411WR87</accession>
<dbReference type="KEGG" id="prag:EKN56_08030"/>
<dbReference type="InterPro" id="IPR038056">
    <property type="entry name" value="YjbR-like_sf"/>
</dbReference>
<dbReference type="OrthoDB" id="3194910at2"/>
<proteinExistence type="predicted"/>
<evidence type="ECO:0000313" key="2">
    <source>
        <dbReference type="Proteomes" id="UP000293154"/>
    </source>
</evidence>
<sequence length="53" mass="6265">MDPNDIIMLTDGKKYFPGFHMNKKYWITIRLDGSVPVEEIFMRIDNSFELAVK</sequence>
<organism evidence="1 2">
    <name type="scientific">Limnobaculum zhutongyuii</name>
    <dbReference type="NCBI Taxonomy" id="2498113"/>
    <lineage>
        <taxon>Bacteria</taxon>
        <taxon>Pseudomonadati</taxon>
        <taxon>Pseudomonadota</taxon>
        <taxon>Gammaproteobacteria</taxon>
        <taxon>Enterobacterales</taxon>
        <taxon>Budviciaceae</taxon>
        <taxon>Limnobaculum</taxon>
    </lineage>
</organism>
<dbReference type="InterPro" id="IPR058532">
    <property type="entry name" value="YjbR/MT2646/Rv2570-like"/>
</dbReference>
<protein>
    <recommendedName>
        <fullName evidence="3">MmcQ/YjbR family DNA-binding protein</fullName>
    </recommendedName>
</protein>
<dbReference type="SUPFAM" id="SSF142906">
    <property type="entry name" value="YjbR-like"/>
    <property type="match status" value="1"/>
</dbReference>
<evidence type="ECO:0008006" key="3">
    <source>
        <dbReference type="Google" id="ProtNLM"/>
    </source>
</evidence>
<dbReference type="Pfam" id="PF04237">
    <property type="entry name" value="YjbR"/>
    <property type="match status" value="1"/>
</dbReference>
<dbReference type="AlphaFoldDB" id="A0A411WR87"/>
<name>A0A411WR87_9GAMM</name>
<dbReference type="Gene3D" id="3.90.1150.30">
    <property type="match status" value="1"/>
</dbReference>
<dbReference type="PANTHER" id="PTHR35145:SF1">
    <property type="entry name" value="CYTOPLASMIC PROTEIN"/>
    <property type="match status" value="1"/>
</dbReference>
<dbReference type="InterPro" id="IPR007351">
    <property type="entry name" value="YjbR"/>
</dbReference>
<keyword evidence="2" id="KW-1185">Reference proteome</keyword>
<dbReference type="EMBL" id="CP034752">
    <property type="protein sequence ID" value="QBH98718.1"/>
    <property type="molecule type" value="Genomic_DNA"/>
</dbReference>
<dbReference type="Proteomes" id="UP000293154">
    <property type="component" value="Chromosome"/>
</dbReference>
<evidence type="ECO:0000313" key="1">
    <source>
        <dbReference type="EMBL" id="QBH98718.1"/>
    </source>
</evidence>
<reference evidence="1 2" key="1">
    <citation type="submission" date="2019-03" db="EMBL/GenBank/DDBJ databases">
        <title>Pragia sp. nov. isolated from the gut tract of Carduelis flavirostris.</title>
        <authorList>
            <person name="Ge Y."/>
        </authorList>
    </citation>
    <scope>NUCLEOTIDE SEQUENCE [LARGE SCALE GENOMIC DNA]</scope>
    <source>
        <strain evidence="1 2">CF-458</strain>
    </source>
</reference>
<gene>
    <name evidence="1" type="ORF">EKN56_08030</name>
</gene>
<dbReference type="PANTHER" id="PTHR35145">
    <property type="entry name" value="CYTOPLASMIC PROTEIN-RELATED"/>
    <property type="match status" value="1"/>
</dbReference>